<dbReference type="PANTHER" id="PTHR43670">
    <property type="entry name" value="HEAT SHOCK PROTEIN 26"/>
    <property type="match status" value="1"/>
</dbReference>
<dbReference type="PROSITE" id="PS01031">
    <property type="entry name" value="SHSP"/>
    <property type="match status" value="1"/>
</dbReference>
<organism evidence="9 10">
    <name type="scientific">Rosa chinensis</name>
    <name type="common">China rose</name>
    <dbReference type="NCBI Taxonomy" id="74649"/>
    <lineage>
        <taxon>Eukaryota</taxon>
        <taxon>Viridiplantae</taxon>
        <taxon>Streptophyta</taxon>
        <taxon>Embryophyta</taxon>
        <taxon>Tracheophyta</taxon>
        <taxon>Spermatophyta</taxon>
        <taxon>Magnoliopsida</taxon>
        <taxon>eudicotyledons</taxon>
        <taxon>Gunneridae</taxon>
        <taxon>Pentapetalae</taxon>
        <taxon>rosids</taxon>
        <taxon>fabids</taxon>
        <taxon>Rosales</taxon>
        <taxon>Rosaceae</taxon>
        <taxon>Rosoideae</taxon>
        <taxon>Rosoideae incertae sedis</taxon>
        <taxon>Rosa</taxon>
    </lineage>
</organism>
<evidence type="ECO:0000256" key="1">
    <source>
        <dbReference type="ARBA" id="ARBA00004162"/>
    </source>
</evidence>
<sequence length="221" mass="25000">MDQSKVAGADHQAKRTYEDFEPFCKWHNRDNVVEVHIQGFRKEHLSVRTTQTGMLTIHGERPLDQTKSTWSRFHKEIKLPNNCDTNKVAAKFAAGVLTITMPPKIAPPQPQSPEHQKQQLSNHEKLPEPSNNDTQTNNDKAIAKLIKQNPDKQPTTDENAALLDEEVKPGSCCELGQKSTLASKNWKVKLVLVVAVVVAFGFGAYIRYKHGHYSYSWEQTD</sequence>
<evidence type="ECO:0000256" key="6">
    <source>
        <dbReference type="SAM" id="MobiDB-lite"/>
    </source>
</evidence>
<evidence type="ECO:0000256" key="2">
    <source>
        <dbReference type="ARBA" id="ARBA00022475"/>
    </source>
</evidence>
<evidence type="ECO:0000313" key="10">
    <source>
        <dbReference type="Proteomes" id="UP000238479"/>
    </source>
</evidence>
<dbReference type="GO" id="GO:0034605">
    <property type="term" value="P:cellular response to heat"/>
    <property type="evidence" value="ECO:0007669"/>
    <property type="project" value="TreeGrafter"/>
</dbReference>
<feature type="domain" description="SHSP" evidence="8">
    <location>
        <begin position="11"/>
        <end position="118"/>
    </location>
</feature>
<gene>
    <name evidence="9" type="ORF">RchiOBHm_Chr7g0177251</name>
</gene>
<dbReference type="Pfam" id="PF00011">
    <property type="entry name" value="HSP20"/>
    <property type="match status" value="1"/>
</dbReference>
<name>A0A2P6P1I1_ROSCH</name>
<dbReference type="OrthoDB" id="1431247at2759"/>
<feature type="transmembrane region" description="Helical" evidence="7">
    <location>
        <begin position="188"/>
        <end position="208"/>
    </location>
</feature>
<proteinExistence type="inferred from homology"/>
<keyword evidence="10" id="KW-1185">Reference proteome</keyword>
<comment type="subcellular location">
    <subcellularLocation>
        <location evidence="1">Cell membrane</location>
        <topology evidence="1">Single-pass membrane protein</topology>
    </subcellularLocation>
</comment>
<dbReference type="InterPro" id="IPR008978">
    <property type="entry name" value="HSP20-like_chaperone"/>
</dbReference>
<evidence type="ECO:0000256" key="4">
    <source>
        <dbReference type="PROSITE-ProRule" id="PRU00285"/>
    </source>
</evidence>
<dbReference type="InterPro" id="IPR002068">
    <property type="entry name" value="A-crystallin/Hsp20_dom"/>
</dbReference>
<evidence type="ECO:0000259" key="8">
    <source>
        <dbReference type="PROSITE" id="PS01031"/>
    </source>
</evidence>
<keyword evidence="7" id="KW-1133">Transmembrane helix</keyword>
<keyword evidence="7" id="KW-0812">Transmembrane</keyword>
<feature type="compositionally biased region" description="Basic and acidic residues" evidence="6">
    <location>
        <begin position="114"/>
        <end position="127"/>
    </location>
</feature>
<comment type="caution">
    <text evidence="9">The sequence shown here is derived from an EMBL/GenBank/DDBJ whole genome shotgun (WGS) entry which is preliminary data.</text>
</comment>
<feature type="region of interest" description="Disordered" evidence="6">
    <location>
        <begin position="101"/>
        <end position="136"/>
    </location>
</feature>
<comment type="similarity">
    <text evidence="4 5">Belongs to the small heat shock protein (HSP20) family.</text>
</comment>
<protein>
    <submittedName>
        <fullName evidence="9">Putative HSP20-like chaperone</fullName>
    </submittedName>
</protein>
<reference evidence="9 10" key="1">
    <citation type="journal article" date="2018" name="Nat. Genet.">
        <title>The Rosa genome provides new insights in the design of modern roses.</title>
        <authorList>
            <person name="Bendahmane M."/>
        </authorList>
    </citation>
    <scope>NUCLEOTIDE SEQUENCE [LARGE SCALE GENOMIC DNA]</scope>
    <source>
        <strain evidence="10">cv. Old Blush</strain>
    </source>
</reference>
<dbReference type="Gene3D" id="2.60.40.790">
    <property type="match status" value="1"/>
</dbReference>
<evidence type="ECO:0000313" key="9">
    <source>
        <dbReference type="EMBL" id="PRQ15787.1"/>
    </source>
</evidence>
<dbReference type="EMBL" id="PDCK01000045">
    <property type="protein sequence ID" value="PRQ15787.1"/>
    <property type="molecule type" value="Genomic_DNA"/>
</dbReference>
<dbReference type="AlphaFoldDB" id="A0A2P6P1I1"/>
<keyword evidence="2" id="KW-1003">Cell membrane</keyword>
<dbReference type="Proteomes" id="UP000238479">
    <property type="component" value="Chromosome 7"/>
</dbReference>
<dbReference type="PANTHER" id="PTHR43670:SF118">
    <property type="entry name" value="HSP20_ALPHA CRYSTALLIN FAMILY PROTEIN"/>
    <property type="match status" value="1"/>
</dbReference>
<evidence type="ECO:0000256" key="5">
    <source>
        <dbReference type="RuleBase" id="RU003616"/>
    </source>
</evidence>
<dbReference type="CDD" id="cd06464">
    <property type="entry name" value="ACD_sHsps-like"/>
    <property type="match status" value="1"/>
</dbReference>
<dbReference type="Gramene" id="PRQ15787">
    <property type="protein sequence ID" value="PRQ15787"/>
    <property type="gene ID" value="RchiOBHm_Chr7g0177251"/>
</dbReference>
<dbReference type="STRING" id="74649.A0A2P6P1I1"/>
<dbReference type="GO" id="GO:0006952">
    <property type="term" value="P:defense response"/>
    <property type="evidence" value="ECO:0007669"/>
    <property type="project" value="UniProtKB-KW"/>
</dbReference>
<keyword evidence="3" id="KW-0611">Plant defense</keyword>
<accession>A0A2P6P1I1</accession>
<dbReference type="GO" id="GO:0005886">
    <property type="term" value="C:plasma membrane"/>
    <property type="evidence" value="ECO:0007669"/>
    <property type="project" value="UniProtKB-SubCell"/>
</dbReference>
<evidence type="ECO:0000256" key="3">
    <source>
        <dbReference type="ARBA" id="ARBA00022821"/>
    </source>
</evidence>
<dbReference type="OMA" id="PNQVYED"/>
<evidence type="ECO:0000256" key="7">
    <source>
        <dbReference type="SAM" id="Phobius"/>
    </source>
</evidence>
<dbReference type="SUPFAM" id="SSF49764">
    <property type="entry name" value="HSP20-like chaperones"/>
    <property type="match status" value="1"/>
</dbReference>
<keyword evidence="7" id="KW-0472">Membrane</keyword>